<gene>
    <name evidence="8" type="ORF">JJB74_28015</name>
</gene>
<protein>
    <submittedName>
        <fullName evidence="8">NAD(P)/FAD-dependent oxidoreductase</fullName>
    </submittedName>
</protein>
<keyword evidence="4" id="KW-0274">FAD</keyword>
<comment type="similarity">
    <text evidence="2">Belongs to the FAD-binding monooxygenase family.</text>
</comment>
<evidence type="ECO:0000313" key="8">
    <source>
        <dbReference type="EMBL" id="MBK4738483.1"/>
    </source>
</evidence>
<evidence type="ECO:0000256" key="3">
    <source>
        <dbReference type="ARBA" id="ARBA00022630"/>
    </source>
</evidence>
<keyword evidence="5" id="KW-0521">NADP</keyword>
<dbReference type="PANTHER" id="PTHR43098:SF3">
    <property type="entry name" value="L-ORNITHINE N(5)-MONOOXYGENASE-RELATED"/>
    <property type="match status" value="1"/>
</dbReference>
<keyword evidence="9" id="KW-1185">Reference proteome</keyword>
<evidence type="ECO:0000256" key="6">
    <source>
        <dbReference type="ARBA" id="ARBA00023002"/>
    </source>
</evidence>
<dbReference type="Gene3D" id="3.50.50.60">
    <property type="entry name" value="FAD/NAD(P)-binding domain"/>
    <property type="match status" value="2"/>
</dbReference>
<evidence type="ECO:0000256" key="7">
    <source>
        <dbReference type="ARBA" id="ARBA00023033"/>
    </source>
</evidence>
<dbReference type="RefSeq" id="WP_200597753.1">
    <property type="nucleotide sequence ID" value="NZ_JAEPBG010000022.1"/>
</dbReference>
<dbReference type="GO" id="GO:0004497">
    <property type="term" value="F:monooxygenase activity"/>
    <property type="evidence" value="ECO:0007669"/>
    <property type="project" value="UniProtKB-KW"/>
</dbReference>
<keyword evidence="3" id="KW-0285">Flavoprotein</keyword>
<dbReference type="SUPFAM" id="SSF51905">
    <property type="entry name" value="FAD/NAD(P)-binding domain"/>
    <property type="match status" value="2"/>
</dbReference>
<accession>A0A934SZC7</accession>
<evidence type="ECO:0000256" key="5">
    <source>
        <dbReference type="ARBA" id="ARBA00022857"/>
    </source>
</evidence>
<name>A0A934SZC7_9BURK</name>
<comment type="cofactor">
    <cofactor evidence="1">
        <name>FAD</name>
        <dbReference type="ChEBI" id="CHEBI:57692"/>
    </cofactor>
</comment>
<sequence>MATSNSKQKFDAVIVGAGFAGLYQLYCLRKIGLTARVLEAGEGIGGTWFWNCYPGARCDVESFDYSYSFSKELEQEWEWSERYAPQGEILRYINHVADRFDLRKDIQLNTRVQQAIFNETTNCWTVMTESGEVFESTFCIMATGCLSIPQKPSINGLDSFKGELYFSNAWPKETVHFAGKRVGVIGTGSSGVQMVPIIAEQAAHLTVFQRTANYSVPAQNEPVSKELAREVKAHYEERRARGREAITGQYLSANEVSALEVSSEERQAEFEFRWRGAGGGFRMLRAFSDLLRDKTANKYAAEFIASKITNIVQDPAVAEVLIPKPDLPFGTKRLCVDTNYYETFNRPNVELVDIKASPIKEITPHGLCTQEREFELDMIVLATGFDAMTGALMRIDIRGIGDKRLKDKWAEGPRTYLGLAISGFPNMFVITGPGSPSVLSNMVHSIETHADWITACISRIRERGYARVEADGNAEDKWVDHVNEVANRTLYPVGNSWYVGANIPGKPRIFMPYVAGVPAYRKIIEEVAQKDYDGFVFS</sequence>
<reference evidence="8" key="1">
    <citation type="submission" date="2021-01" db="EMBL/GenBank/DDBJ databases">
        <title>Genome sequence of strain Noviherbaspirillum sp. DKR-6.</title>
        <authorList>
            <person name="Chaudhary D.K."/>
        </authorList>
    </citation>
    <scope>NUCLEOTIDE SEQUENCE</scope>
    <source>
        <strain evidence="8">DKR-6</strain>
    </source>
</reference>
<evidence type="ECO:0000256" key="2">
    <source>
        <dbReference type="ARBA" id="ARBA00010139"/>
    </source>
</evidence>
<dbReference type="Proteomes" id="UP000622890">
    <property type="component" value="Unassembled WGS sequence"/>
</dbReference>
<dbReference type="PANTHER" id="PTHR43098">
    <property type="entry name" value="L-ORNITHINE N(5)-MONOOXYGENASE-RELATED"/>
    <property type="match status" value="1"/>
</dbReference>
<dbReference type="Pfam" id="PF13738">
    <property type="entry name" value="Pyr_redox_3"/>
    <property type="match status" value="1"/>
</dbReference>
<evidence type="ECO:0000256" key="4">
    <source>
        <dbReference type="ARBA" id="ARBA00022827"/>
    </source>
</evidence>
<dbReference type="InterPro" id="IPR036188">
    <property type="entry name" value="FAD/NAD-bd_sf"/>
</dbReference>
<comment type="caution">
    <text evidence="8">The sequence shown here is derived from an EMBL/GenBank/DDBJ whole genome shotgun (WGS) entry which is preliminary data.</text>
</comment>
<proteinExistence type="inferred from homology"/>
<dbReference type="EMBL" id="JAEPBG010000022">
    <property type="protein sequence ID" value="MBK4738483.1"/>
    <property type="molecule type" value="Genomic_DNA"/>
</dbReference>
<evidence type="ECO:0000256" key="1">
    <source>
        <dbReference type="ARBA" id="ARBA00001974"/>
    </source>
</evidence>
<organism evidence="8 9">
    <name type="scientific">Noviherbaspirillum pedocola</name>
    <dbReference type="NCBI Taxonomy" id="2801341"/>
    <lineage>
        <taxon>Bacteria</taxon>
        <taxon>Pseudomonadati</taxon>
        <taxon>Pseudomonadota</taxon>
        <taxon>Betaproteobacteria</taxon>
        <taxon>Burkholderiales</taxon>
        <taxon>Oxalobacteraceae</taxon>
        <taxon>Noviherbaspirillum</taxon>
    </lineage>
</organism>
<keyword evidence="7" id="KW-0503">Monooxygenase</keyword>
<dbReference type="AlphaFoldDB" id="A0A934SZC7"/>
<keyword evidence="6" id="KW-0560">Oxidoreductase</keyword>
<evidence type="ECO:0000313" key="9">
    <source>
        <dbReference type="Proteomes" id="UP000622890"/>
    </source>
</evidence>
<dbReference type="PRINTS" id="PR00411">
    <property type="entry name" value="PNDRDTASEI"/>
</dbReference>
<dbReference type="InterPro" id="IPR050775">
    <property type="entry name" value="FAD-binding_Monooxygenases"/>
</dbReference>